<dbReference type="GO" id="GO:0045087">
    <property type="term" value="P:innate immune response"/>
    <property type="evidence" value="ECO:0007669"/>
    <property type="project" value="InterPro"/>
</dbReference>
<evidence type="ECO:0000256" key="2">
    <source>
        <dbReference type="ARBA" id="ARBA00007371"/>
    </source>
</evidence>
<reference evidence="8 9" key="1">
    <citation type="submission" date="2019-06" db="EMBL/GenBank/DDBJ databases">
        <title>Discovery of a novel chromosome fission-fusion reversal in muntjac.</title>
        <authorList>
            <person name="Mudd A.B."/>
            <person name="Bredeson J.V."/>
            <person name="Baum R."/>
            <person name="Hockemeyer D."/>
            <person name="Rokhsar D.S."/>
        </authorList>
    </citation>
    <scope>NUCLEOTIDE SEQUENCE [LARGE SCALE GENOMIC DNA]</scope>
    <source>
        <strain evidence="8">UCam_UCB_Mr</strain>
        <tissue evidence="8">Fibroblast cell line</tissue>
    </source>
</reference>
<dbReference type="PANTHER" id="PTHR39411">
    <property type="entry name" value="BETA-DEFENSIN 113"/>
    <property type="match status" value="1"/>
</dbReference>
<dbReference type="AlphaFoldDB" id="A0A5N3W495"/>
<evidence type="ECO:0000256" key="4">
    <source>
        <dbReference type="ARBA" id="ARBA00022729"/>
    </source>
</evidence>
<dbReference type="EMBL" id="VCEB01000022">
    <property type="protein sequence ID" value="KAB0355153.1"/>
    <property type="molecule type" value="Genomic_DNA"/>
</dbReference>
<dbReference type="PANTHER" id="PTHR39411:SF1">
    <property type="entry name" value="BETA-DEFENSIN 113"/>
    <property type="match status" value="1"/>
</dbReference>
<proteinExistence type="inferred from homology"/>
<comment type="function">
    <text evidence="6">Has antibacterial activity.</text>
</comment>
<keyword evidence="6" id="KW-0211">Defensin</keyword>
<dbReference type="InterPro" id="IPR025933">
    <property type="entry name" value="Beta_defensin_dom"/>
</dbReference>
<keyword evidence="3 6" id="KW-0964">Secreted</keyword>
<dbReference type="Proteomes" id="UP000326062">
    <property type="component" value="Chromosome 22"/>
</dbReference>
<feature type="chain" id="PRO_5042314834" description="Beta-defensin" evidence="6">
    <location>
        <begin position="17"/>
        <end position="149"/>
    </location>
</feature>
<evidence type="ECO:0000256" key="5">
    <source>
        <dbReference type="ARBA" id="ARBA00023157"/>
    </source>
</evidence>
<evidence type="ECO:0000313" key="8">
    <source>
        <dbReference type="EMBL" id="KAB0355153.1"/>
    </source>
</evidence>
<name>A0A5N3W495_MUNRE</name>
<accession>A0A5N3W495</accession>
<keyword evidence="4 6" id="KW-0732">Signal</keyword>
<evidence type="ECO:0000256" key="3">
    <source>
        <dbReference type="ARBA" id="ARBA00022525"/>
    </source>
</evidence>
<evidence type="ECO:0000259" key="7">
    <source>
        <dbReference type="Pfam" id="PF13841"/>
    </source>
</evidence>
<comment type="caution">
    <text evidence="8">The sequence shown here is derived from an EMBL/GenBank/DDBJ whole genome shotgun (WGS) entry which is preliminary data.</text>
</comment>
<organism evidence="8 9">
    <name type="scientific">Muntiacus reevesi</name>
    <name type="common">Reeves' muntjac</name>
    <name type="synonym">Cervus reevesi</name>
    <dbReference type="NCBI Taxonomy" id="9886"/>
    <lineage>
        <taxon>Eukaryota</taxon>
        <taxon>Metazoa</taxon>
        <taxon>Chordata</taxon>
        <taxon>Craniata</taxon>
        <taxon>Vertebrata</taxon>
        <taxon>Euteleostomi</taxon>
        <taxon>Mammalia</taxon>
        <taxon>Eutheria</taxon>
        <taxon>Laurasiatheria</taxon>
        <taxon>Artiodactyla</taxon>
        <taxon>Ruminantia</taxon>
        <taxon>Pecora</taxon>
        <taxon>Cervidae</taxon>
        <taxon>Muntiacinae</taxon>
        <taxon>Muntiacus</taxon>
    </lineage>
</organism>
<comment type="subcellular location">
    <subcellularLocation>
        <location evidence="1 6">Secreted</location>
    </subcellularLocation>
</comment>
<evidence type="ECO:0000256" key="1">
    <source>
        <dbReference type="ARBA" id="ARBA00004613"/>
    </source>
</evidence>
<feature type="signal peptide" evidence="6">
    <location>
        <begin position="1"/>
        <end position="16"/>
    </location>
</feature>
<keyword evidence="5" id="KW-1015">Disulfide bond</keyword>
<evidence type="ECO:0000313" key="9">
    <source>
        <dbReference type="Proteomes" id="UP000326062"/>
    </source>
</evidence>
<gene>
    <name evidence="8" type="ORF">FD755_022612</name>
</gene>
<protein>
    <recommendedName>
        <fullName evidence="6">Beta-defensin</fullName>
    </recommendedName>
</protein>
<keyword evidence="9" id="KW-1185">Reference proteome</keyword>
<evidence type="ECO:0000256" key="6">
    <source>
        <dbReference type="RuleBase" id="RU231113"/>
    </source>
</evidence>
<dbReference type="GO" id="GO:0005576">
    <property type="term" value="C:extracellular region"/>
    <property type="evidence" value="ECO:0007669"/>
    <property type="project" value="UniProtKB-SubCell"/>
</dbReference>
<keyword evidence="6" id="KW-0929">Antimicrobial</keyword>
<comment type="similarity">
    <text evidence="2 6">Belongs to the beta-defensin family.</text>
</comment>
<feature type="domain" description="Beta-defensin" evidence="7">
    <location>
        <begin position="39"/>
        <end position="66"/>
    </location>
</feature>
<dbReference type="GO" id="GO:0042742">
    <property type="term" value="P:defense response to bacterium"/>
    <property type="evidence" value="ECO:0007669"/>
    <property type="project" value="UniProtKB-UniRule"/>
</dbReference>
<sequence>MKILCIFLTFILTVSCGPAVLQRKTREKIKEVEERKRQCYLVRGACKTSCGQWEYKYTDCDLEPCCVAREYVPPVQPIPISKSYKTVTYTSTIPHNTTSASYNSSTLHNTTDVNYTSTTLHTTNASYNYITVGNGTDVNHNFTTSNTAV</sequence>
<dbReference type="Pfam" id="PF13841">
    <property type="entry name" value="Defensin_beta_2"/>
    <property type="match status" value="1"/>
</dbReference>
<keyword evidence="6" id="KW-0044">Antibiotic</keyword>
<dbReference type="PROSITE" id="PS51257">
    <property type="entry name" value="PROKAR_LIPOPROTEIN"/>
    <property type="match status" value="1"/>
</dbReference>